<dbReference type="InterPro" id="IPR001789">
    <property type="entry name" value="Sig_transdc_resp-reg_receiver"/>
</dbReference>
<dbReference type="NCBIfam" id="NF009206">
    <property type="entry name" value="PRK12555.1"/>
    <property type="match status" value="1"/>
</dbReference>
<dbReference type="NCBIfam" id="NF001965">
    <property type="entry name" value="PRK00742.1"/>
    <property type="match status" value="1"/>
</dbReference>
<evidence type="ECO:0000256" key="4">
    <source>
        <dbReference type="ARBA" id="ARBA00048267"/>
    </source>
</evidence>
<dbReference type="Pfam" id="PF01339">
    <property type="entry name" value="CheB_methylest"/>
    <property type="match status" value="1"/>
</dbReference>
<accession>A0ABW1XKF7</accession>
<dbReference type="CDD" id="cd17541">
    <property type="entry name" value="REC_CheB-like"/>
    <property type="match status" value="1"/>
</dbReference>
<sequence length="352" mass="38260">MIKVMLVDDSALVRNALEELFNRAPDIEVVASAPDPFIAADKLKRVVPDVILLDVEMPKMDGLTFLRKLMNQHPIPVIICSTLVGDNSTTHIQALELGAVDIIQKPKIGLRQFVEQHQQYFFDVVRAAAQSRLKPLIKRVQAREKHNADVILPSGGRRAMHETTEKLIIIGASTGGTEAIKTVLMGMPSDCPAIAIVQHMPEGFTKSFAARLDSLCQINVREATDNMSLLRGHAVIAPGNMHMMIRRSGARYMVQLQDGPPVSRHKPSVDVLMRSAANYVGSNAVGIILTGMGDDGAAGLLEMREAGAHTIGQDETSSVVYGMPKEAYKKGAVVQQLPLERICAAALKEAGY</sequence>
<dbReference type="Gene3D" id="3.40.50.180">
    <property type="entry name" value="Methylesterase CheB, C-terminal domain"/>
    <property type="match status" value="1"/>
</dbReference>
<comment type="catalytic activity">
    <reaction evidence="4 5">
        <text>[protein]-L-glutamate 5-O-methyl ester + H2O = L-glutamyl-[protein] + methanol + H(+)</text>
        <dbReference type="Rhea" id="RHEA:23236"/>
        <dbReference type="Rhea" id="RHEA-COMP:10208"/>
        <dbReference type="Rhea" id="RHEA-COMP:10311"/>
        <dbReference type="ChEBI" id="CHEBI:15377"/>
        <dbReference type="ChEBI" id="CHEBI:15378"/>
        <dbReference type="ChEBI" id="CHEBI:17790"/>
        <dbReference type="ChEBI" id="CHEBI:29973"/>
        <dbReference type="ChEBI" id="CHEBI:82795"/>
        <dbReference type="EC" id="3.1.1.61"/>
    </reaction>
</comment>
<dbReference type="PANTHER" id="PTHR42872:SF6">
    <property type="entry name" value="PROTEIN-GLUTAMATE METHYLESTERASE_PROTEIN-GLUTAMINE GLUTAMINASE"/>
    <property type="match status" value="1"/>
</dbReference>
<dbReference type="HAMAP" id="MF_00099">
    <property type="entry name" value="CheB_chemtxs"/>
    <property type="match status" value="1"/>
</dbReference>
<comment type="subcellular location">
    <subcellularLocation>
        <location evidence="5">Cytoplasm</location>
    </subcellularLocation>
</comment>
<comment type="PTM">
    <text evidence="5">Phosphorylated by CheA. Phosphorylation of the N-terminal regulatory domain activates the methylesterase activity.</text>
</comment>
<comment type="domain">
    <text evidence="5">Contains a C-terminal catalytic domain, and an N-terminal region which modulates catalytic activity.</text>
</comment>
<evidence type="ECO:0000256" key="1">
    <source>
        <dbReference type="ARBA" id="ARBA00022490"/>
    </source>
</evidence>
<dbReference type="RefSeq" id="WP_131259643.1">
    <property type="nucleotide sequence ID" value="NZ_JBHSUS010000001.1"/>
</dbReference>
<dbReference type="InterPro" id="IPR035909">
    <property type="entry name" value="CheB_C"/>
</dbReference>
<dbReference type="Pfam" id="PF00072">
    <property type="entry name" value="Response_reg"/>
    <property type="match status" value="1"/>
</dbReference>
<feature type="active site" evidence="5 6">
    <location>
        <position position="199"/>
    </location>
</feature>
<evidence type="ECO:0000256" key="5">
    <source>
        <dbReference type="HAMAP-Rule" id="MF_00099"/>
    </source>
</evidence>
<dbReference type="InterPro" id="IPR011006">
    <property type="entry name" value="CheY-like_superfamily"/>
</dbReference>
<feature type="active site" evidence="5 6">
    <location>
        <position position="295"/>
    </location>
</feature>
<dbReference type="PROSITE" id="PS50122">
    <property type="entry name" value="CHEB"/>
    <property type="match status" value="1"/>
</dbReference>
<evidence type="ECO:0000256" key="2">
    <source>
        <dbReference type="ARBA" id="ARBA00022500"/>
    </source>
</evidence>
<evidence type="ECO:0000256" key="3">
    <source>
        <dbReference type="ARBA" id="ARBA00022801"/>
    </source>
</evidence>
<evidence type="ECO:0000313" key="10">
    <source>
        <dbReference type="EMBL" id="MFC6440686.1"/>
    </source>
</evidence>
<comment type="catalytic activity">
    <reaction evidence="5">
        <text>L-glutaminyl-[protein] + H2O = L-glutamyl-[protein] + NH4(+)</text>
        <dbReference type="Rhea" id="RHEA:16441"/>
        <dbReference type="Rhea" id="RHEA-COMP:10207"/>
        <dbReference type="Rhea" id="RHEA-COMP:10208"/>
        <dbReference type="ChEBI" id="CHEBI:15377"/>
        <dbReference type="ChEBI" id="CHEBI:28938"/>
        <dbReference type="ChEBI" id="CHEBI:29973"/>
        <dbReference type="ChEBI" id="CHEBI:30011"/>
        <dbReference type="EC" id="3.5.1.44"/>
    </reaction>
</comment>
<dbReference type="InterPro" id="IPR000673">
    <property type="entry name" value="Sig_transdc_resp-reg_Me-estase"/>
</dbReference>
<dbReference type="Proteomes" id="UP001596364">
    <property type="component" value="Unassembled WGS sequence"/>
</dbReference>
<keyword evidence="2 5" id="KW-0145">Chemotaxis</keyword>
<dbReference type="SMART" id="SM00448">
    <property type="entry name" value="REC"/>
    <property type="match status" value="1"/>
</dbReference>
<dbReference type="InterPro" id="IPR008248">
    <property type="entry name" value="CheB-like"/>
</dbReference>
<feature type="domain" description="Response regulatory" evidence="8">
    <location>
        <begin position="3"/>
        <end position="120"/>
    </location>
</feature>
<protein>
    <recommendedName>
        <fullName evidence="5">Protein-glutamate methylesterase/protein-glutamine glutaminase</fullName>
        <ecNumber evidence="5">3.1.1.61</ecNumber>
        <ecNumber evidence="5">3.5.1.44</ecNumber>
    </recommendedName>
</protein>
<feature type="modified residue" description="4-aspartylphosphate" evidence="5 7">
    <location>
        <position position="54"/>
    </location>
</feature>
<keyword evidence="1 5" id="KW-0963">Cytoplasm</keyword>
<evidence type="ECO:0000259" key="9">
    <source>
        <dbReference type="PROSITE" id="PS50122"/>
    </source>
</evidence>
<comment type="caution">
    <text evidence="10">The sequence shown here is derived from an EMBL/GenBank/DDBJ whole genome shotgun (WGS) entry which is preliminary data.</text>
</comment>
<gene>
    <name evidence="5" type="primary">cheB</name>
    <name evidence="10" type="ORF">ACFP85_11080</name>
</gene>
<evidence type="ECO:0000256" key="7">
    <source>
        <dbReference type="PROSITE-ProRule" id="PRU00169"/>
    </source>
</evidence>
<evidence type="ECO:0000256" key="6">
    <source>
        <dbReference type="PROSITE-ProRule" id="PRU00050"/>
    </source>
</evidence>
<dbReference type="PANTHER" id="PTHR42872">
    <property type="entry name" value="PROTEIN-GLUTAMATE METHYLESTERASE/PROTEIN-GLUTAMINE GLUTAMINASE"/>
    <property type="match status" value="1"/>
</dbReference>
<organism evidence="10 11">
    <name type="scientific">Pseudobowmanella zhangzhouensis</name>
    <dbReference type="NCBI Taxonomy" id="1537679"/>
    <lineage>
        <taxon>Bacteria</taxon>
        <taxon>Pseudomonadati</taxon>
        <taxon>Pseudomonadota</taxon>
        <taxon>Gammaproteobacteria</taxon>
        <taxon>Alteromonadales</taxon>
        <taxon>Alteromonadaceae</taxon>
    </lineage>
</organism>
<keyword evidence="11" id="KW-1185">Reference proteome</keyword>
<comment type="function">
    <text evidence="5">Involved in chemotaxis. Part of a chemotaxis signal transduction system that modulates chemotaxis in response to various stimuli. Catalyzes the demethylation of specific methylglutamate residues introduced into the chemoreceptors (methyl-accepting chemotaxis proteins or MCP) by CheR. Also mediates the irreversible deamidation of specific glutamine residues to glutamic acid.</text>
</comment>
<dbReference type="SUPFAM" id="SSF52738">
    <property type="entry name" value="Methylesterase CheB, C-terminal domain"/>
    <property type="match status" value="1"/>
</dbReference>
<keyword evidence="3 5" id="KW-0378">Hydrolase</keyword>
<keyword evidence="5 7" id="KW-0597">Phosphoprotein</keyword>
<feature type="domain" description="CheB-type methylesterase" evidence="9">
    <location>
        <begin position="161"/>
        <end position="352"/>
    </location>
</feature>
<dbReference type="PIRSF" id="PIRSF000876">
    <property type="entry name" value="RR_chemtxs_CheB"/>
    <property type="match status" value="1"/>
</dbReference>
<dbReference type="CDD" id="cd16432">
    <property type="entry name" value="CheB_Rec"/>
    <property type="match status" value="1"/>
</dbReference>
<evidence type="ECO:0000259" key="8">
    <source>
        <dbReference type="PROSITE" id="PS50110"/>
    </source>
</evidence>
<dbReference type="PROSITE" id="PS50110">
    <property type="entry name" value="RESPONSE_REGULATORY"/>
    <property type="match status" value="1"/>
</dbReference>
<comment type="similarity">
    <text evidence="5">Belongs to the CheB family.</text>
</comment>
<proteinExistence type="inferred from homology"/>
<dbReference type="GO" id="GO:0008984">
    <property type="term" value="F:protein-glutamate methylesterase activity"/>
    <property type="evidence" value="ECO:0007669"/>
    <property type="project" value="UniProtKB-EC"/>
</dbReference>
<dbReference type="SUPFAM" id="SSF52172">
    <property type="entry name" value="CheY-like"/>
    <property type="match status" value="1"/>
</dbReference>
<reference evidence="11" key="1">
    <citation type="journal article" date="2019" name="Int. J. Syst. Evol. Microbiol.">
        <title>The Global Catalogue of Microorganisms (GCM) 10K type strain sequencing project: providing services to taxonomists for standard genome sequencing and annotation.</title>
        <authorList>
            <consortium name="The Broad Institute Genomics Platform"/>
            <consortium name="The Broad Institute Genome Sequencing Center for Infectious Disease"/>
            <person name="Wu L."/>
            <person name="Ma J."/>
        </authorList>
    </citation>
    <scope>NUCLEOTIDE SEQUENCE [LARGE SCALE GENOMIC DNA]</scope>
    <source>
        <strain evidence="11">CGMCC 1.16031</strain>
    </source>
</reference>
<name>A0ABW1XKF7_9ALTE</name>
<dbReference type="EC" id="3.5.1.44" evidence="5"/>
<evidence type="ECO:0000313" key="11">
    <source>
        <dbReference type="Proteomes" id="UP001596364"/>
    </source>
</evidence>
<dbReference type="EC" id="3.1.1.61" evidence="5"/>
<dbReference type="EMBL" id="JBHSUS010000001">
    <property type="protein sequence ID" value="MFC6440686.1"/>
    <property type="molecule type" value="Genomic_DNA"/>
</dbReference>
<dbReference type="Gene3D" id="3.40.50.2300">
    <property type="match status" value="1"/>
</dbReference>
<feature type="active site" evidence="5 6">
    <location>
        <position position="173"/>
    </location>
</feature>